<evidence type="ECO:0000259" key="3">
    <source>
        <dbReference type="Pfam" id="PF02826"/>
    </source>
</evidence>
<keyword evidence="2" id="KW-0520">NAD</keyword>
<keyword evidence="5" id="KW-1185">Reference proteome</keyword>
<dbReference type="PANTHER" id="PTHR43333:SF1">
    <property type="entry name" value="D-ISOMER SPECIFIC 2-HYDROXYACID DEHYDROGENASE NAD-BINDING DOMAIN-CONTAINING PROTEIN"/>
    <property type="match status" value="1"/>
</dbReference>
<dbReference type="Pfam" id="PF02826">
    <property type="entry name" value="2-Hacid_dh_C"/>
    <property type="match status" value="1"/>
</dbReference>
<dbReference type="CDD" id="cd05300">
    <property type="entry name" value="2-Hacid_dh_1"/>
    <property type="match status" value="1"/>
</dbReference>
<evidence type="ECO:0000256" key="2">
    <source>
        <dbReference type="ARBA" id="ARBA00023027"/>
    </source>
</evidence>
<evidence type="ECO:0000313" key="4">
    <source>
        <dbReference type="EMBL" id="AWO00352.1"/>
    </source>
</evidence>
<dbReference type="InterPro" id="IPR006140">
    <property type="entry name" value="D-isomer_DH_NAD-bd"/>
</dbReference>
<keyword evidence="1" id="KW-0560">Oxidoreductase</keyword>
<dbReference type="PANTHER" id="PTHR43333">
    <property type="entry name" value="2-HACID_DH_C DOMAIN-CONTAINING PROTEIN"/>
    <property type="match status" value="1"/>
</dbReference>
<evidence type="ECO:0000313" key="5">
    <source>
        <dbReference type="Proteomes" id="UP000246099"/>
    </source>
</evidence>
<dbReference type="SUPFAM" id="SSF52283">
    <property type="entry name" value="Formate/glycerate dehydrogenase catalytic domain-like"/>
    <property type="match status" value="1"/>
</dbReference>
<dbReference type="RefSeq" id="WP_119075686.1">
    <property type="nucleotide sequence ID" value="NZ_CP029600.1"/>
</dbReference>
<dbReference type="InterPro" id="IPR036291">
    <property type="entry name" value="NAD(P)-bd_dom_sf"/>
</dbReference>
<name>A0ABM6W8V6_9BACT</name>
<sequence length="336" mass="37792">MKILIDVPVYKPALDRLRQRQGLYVEVVEPPAEYLRPLPVDRIEDCDVLFCTIPPENHRQMKKLQFIQICSAGYTQLAGAGFPERGVRASNALGVFDVPIAEWNIAMMINLKRNLRQMVRNQEAAVWDRSAVFQQEIRGSVVGIWGYGGIGRETARLARAMGMRVHVLGRRRPPVRSNTYVVAGTGDPDGTGYDRFFPLESKADFLRGLDFLIIAMPGTPETLGMVSAEDLKMLPAHAFVLNPARGPIIQEQALLQALRENWIAGAALDTHYYYPMPPDHPLWRMPQVILTPHISGSSASNRFKERIWDIFTQNVDRLLNGENLLNELSPAQLQPA</sequence>
<proteinExistence type="predicted"/>
<reference evidence="4 5" key="1">
    <citation type="submission" date="2018-05" db="EMBL/GenBank/DDBJ databases">
        <title>Chitinophaga sp. nov., isolated from rhizosphere soil of Alhagi.</title>
        <authorList>
            <person name="Liu Y."/>
        </authorList>
    </citation>
    <scope>NUCLEOTIDE SEQUENCE [LARGE SCALE GENOMIC DNA]</scope>
    <source>
        <strain evidence="4 5">T22</strain>
    </source>
</reference>
<gene>
    <name evidence="4" type="ORF">DLD77_00835</name>
</gene>
<dbReference type="Proteomes" id="UP000246099">
    <property type="component" value="Chromosome"/>
</dbReference>
<evidence type="ECO:0000256" key="1">
    <source>
        <dbReference type="ARBA" id="ARBA00023002"/>
    </source>
</evidence>
<dbReference type="Gene3D" id="3.40.50.720">
    <property type="entry name" value="NAD(P)-binding Rossmann-like Domain"/>
    <property type="match status" value="2"/>
</dbReference>
<feature type="domain" description="D-isomer specific 2-hydroxyacid dehydrogenase NAD-binding" evidence="3">
    <location>
        <begin position="105"/>
        <end position="295"/>
    </location>
</feature>
<protein>
    <recommendedName>
        <fullName evidence="3">D-isomer specific 2-hydroxyacid dehydrogenase NAD-binding domain-containing protein</fullName>
    </recommendedName>
</protein>
<accession>A0ABM6W8V6</accession>
<organism evidence="4 5">
    <name type="scientific">Chitinophaga alhagiae</name>
    <dbReference type="NCBI Taxonomy" id="2203219"/>
    <lineage>
        <taxon>Bacteria</taxon>
        <taxon>Pseudomonadati</taxon>
        <taxon>Bacteroidota</taxon>
        <taxon>Chitinophagia</taxon>
        <taxon>Chitinophagales</taxon>
        <taxon>Chitinophagaceae</taxon>
        <taxon>Chitinophaga</taxon>
    </lineage>
</organism>
<dbReference type="SUPFAM" id="SSF51735">
    <property type="entry name" value="NAD(P)-binding Rossmann-fold domains"/>
    <property type="match status" value="1"/>
</dbReference>
<dbReference type="EMBL" id="CP029600">
    <property type="protein sequence ID" value="AWO00352.1"/>
    <property type="molecule type" value="Genomic_DNA"/>
</dbReference>